<organism evidence="1 2">
    <name type="scientific">Mariniflexile ostreae</name>
    <dbReference type="NCBI Taxonomy" id="1520892"/>
    <lineage>
        <taxon>Bacteria</taxon>
        <taxon>Pseudomonadati</taxon>
        <taxon>Bacteroidota</taxon>
        <taxon>Flavobacteriia</taxon>
        <taxon>Flavobacteriales</taxon>
        <taxon>Flavobacteriaceae</taxon>
        <taxon>Mariniflexile</taxon>
    </lineage>
</organism>
<dbReference type="InterPro" id="IPR016181">
    <property type="entry name" value="Acyl_CoA_acyltransferase"/>
</dbReference>
<dbReference type="RefSeq" id="WP_379860584.1">
    <property type="nucleotide sequence ID" value="NZ_JBHMFC010000020.1"/>
</dbReference>
<sequence length="214" mass="25069">MDKEKHKSISKLQRYKGVIKNGLFLFGIRNRLAKAGLDIEPYYWVQEEVVPCKLPEVKGGASGFVVKEIGLKEIEVLRSFQSDREFYELIKGIENGQLCFGLEHNGDLAAYTFVELKDFEFKGRKFKLKAHEAYLLNMWTFHAYRGRNLAPYLRCQTYKILKEQGRDVKYSITNYFNKSSAKFKNKLNSKNLSLHLSIVLFGKHTWNFKMKTYK</sequence>
<evidence type="ECO:0000313" key="1">
    <source>
        <dbReference type="EMBL" id="MFB9056386.1"/>
    </source>
</evidence>
<dbReference type="Proteomes" id="UP001589585">
    <property type="component" value="Unassembled WGS sequence"/>
</dbReference>
<dbReference type="EMBL" id="JBHMFC010000020">
    <property type="protein sequence ID" value="MFB9056386.1"/>
    <property type="molecule type" value="Genomic_DNA"/>
</dbReference>
<accession>A0ABV5FAD8</accession>
<keyword evidence="2" id="KW-1185">Reference proteome</keyword>
<name>A0ABV5FAD8_9FLAO</name>
<protein>
    <recommendedName>
        <fullName evidence="3">N-acetyltransferase domain-containing protein</fullName>
    </recommendedName>
</protein>
<evidence type="ECO:0008006" key="3">
    <source>
        <dbReference type="Google" id="ProtNLM"/>
    </source>
</evidence>
<reference evidence="1 2" key="1">
    <citation type="submission" date="2024-09" db="EMBL/GenBank/DDBJ databases">
        <authorList>
            <person name="Sun Q."/>
            <person name="Mori K."/>
        </authorList>
    </citation>
    <scope>NUCLEOTIDE SEQUENCE [LARGE SCALE GENOMIC DNA]</scope>
    <source>
        <strain evidence="1 2">CECT 8622</strain>
    </source>
</reference>
<comment type="caution">
    <text evidence="1">The sequence shown here is derived from an EMBL/GenBank/DDBJ whole genome shotgun (WGS) entry which is preliminary data.</text>
</comment>
<gene>
    <name evidence="1" type="ORF">ACFFU9_06470</name>
</gene>
<dbReference type="SUPFAM" id="SSF55729">
    <property type="entry name" value="Acyl-CoA N-acyltransferases (Nat)"/>
    <property type="match status" value="1"/>
</dbReference>
<proteinExistence type="predicted"/>
<evidence type="ECO:0000313" key="2">
    <source>
        <dbReference type="Proteomes" id="UP001589585"/>
    </source>
</evidence>